<name>A0ABQ7ZUL4_BRANA</name>
<reference evidence="1 2" key="1">
    <citation type="submission" date="2021-05" db="EMBL/GenBank/DDBJ databases">
        <title>Genome Assembly of Synthetic Allotetraploid Brassica napus Reveals Homoeologous Exchanges between Subgenomes.</title>
        <authorList>
            <person name="Davis J.T."/>
        </authorList>
    </citation>
    <scope>NUCLEOTIDE SEQUENCE [LARGE SCALE GENOMIC DNA]</scope>
    <source>
        <strain evidence="2">cv. Da-Ae</strain>
        <tissue evidence="1">Seedling</tissue>
    </source>
</reference>
<protein>
    <submittedName>
        <fullName evidence="1">Uncharacterized protein</fullName>
    </submittedName>
</protein>
<comment type="caution">
    <text evidence="1">The sequence shown here is derived from an EMBL/GenBank/DDBJ whole genome shotgun (WGS) entry which is preliminary data.</text>
</comment>
<dbReference type="Proteomes" id="UP000824890">
    <property type="component" value="Unassembled WGS sequence"/>
</dbReference>
<sequence length="152" mass="17791">MIRPTERRRRFRVLNLLRLSGDEDATGKGRRPPEVCRFLGRFSFLLKFDWTVLNLIVKCAILCTYGACQEVNDRVPVRIFPTDRFSSRRLNNYSKVDYLLFVRDVLEGSPDMDRWVLVLGSYSNWPLGGVRVLDVVCLRLLCFYKKMLGCYV</sequence>
<proteinExistence type="predicted"/>
<dbReference type="EMBL" id="JAGKQM010000014">
    <property type="protein sequence ID" value="KAH0883954.1"/>
    <property type="molecule type" value="Genomic_DNA"/>
</dbReference>
<gene>
    <name evidence="1" type="ORF">HID58_060050</name>
</gene>
<evidence type="ECO:0000313" key="1">
    <source>
        <dbReference type="EMBL" id="KAH0883954.1"/>
    </source>
</evidence>
<accession>A0ABQ7ZUL4</accession>
<organism evidence="1 2">
    <name type="scientific">Brassica napus</name>
    <name type="common">Rape</name>
    <dbReference type="NCBI Taxonomy" id="3708"/>
    <lineage>
        <taxon>Eukaryota</taxon>
        <taxon>Viridiplantae</taxon>
        <taxon>Streptophyta</taxon>
        <taxon>Embryophyta</taxon>
        <taxon>Tracheophyta</taxon>
        <taxon>Spermatophyta</taxon>
        <taxon>Magnoliopsida</taxon>
        <taxon>eudicotyledons</taxon>
        <taxon>Gunneridae</taxon>
        <taxon>Pentapetalae</taxon>
        <taxon>rosids</taxon>
        <taxon>malvids</taxon>
        <taxon>Brassicales</taxon>
        <taxon>Brassicaceae</taxon>
        <taxon>Brassiceae</taxon>
        <taxon>Brassica</taxon>
    </lineage>
</organism>
<evidence type="ECO:0000313" key="2">
    <source>
        <dbReference type="Proteomes" id="UP000824890"/>
    </source>
</evidence>
<keyword evidence="2" id="KW-1185">Reference proteome</keyword>